<name>A0AAV5W4N3_9BILA</name>
<sequence>MRAEVRELEGTCGEEDRADQPCGSASSDSNSNGEVQRRRQNGVASTNTSPNGRSPNHLASPASADNASGVENVSPPWSEVVNQREKKFKEKQKKRMATMVMRNKRKSGGEDRPIDVNNHHYPVAAASDDSSDDEGASAIPGPSTATDIDFGYEPTQVVPWATKSYYPLSIDGLHDEIVDCWQWLKPTRLETAVRYKVYERVRYLIEHYWYPVPVRVSVFGSLRTRLFLPSSDIDVLVECDEWLHYTDSEMITEVMQKTLMCLQVHLEKLSFHPGAFVPIIKLEDPDTRLNIDISFNTVQGVKAATYMEQVKAEFPVLEPLLLLLKQYVFQNKLHEAYTGGLSSYGISLMLVNFFQIHYPQFRRRLPEGDGVNLGYLLMRFLEVYGHELNYSAVAIDPSINRYRKRPPECPPRPSTASEADGCGALDADGAASVAAPSTEAEELRDSKMKKTPILLSVHDPLQEGNEVCRSSFNIYSVRTLFQSALVQLRAVFVCDRPGSMLWRKKVYKGTMLGRLLHFAPSQINFRYWLKGFVLSPREIETPPVKTANGRPLILYGSLLSDSSDMTPLTALPRAGHKVLEIVRPDERPDNSGAWESRRREEERR</sequence>
<protein>
    <recommendedName>
        <fullName evidence="2">Poly(A) RNA polymerase mitochondrial-like central palm domain-containing protein</fullName>
    </recommendedName>
</protein>
<evidence type="ECO:0000313" key="3">
    <source>
        <dbReference type="EMBL" id="GMT26782.1"/>
    </source>
</evidence>
<accession>A0AAV5W4N3</accession>
<dbReference type="CDD" id="cd05402">
    <property type="entry name" value="NT_PAP_TUTase"/>
    <property type="match status" value="1"/>
</dbReference>
<dbReference type="InterPro" id="IPR045862">
    <property type="entry name" value="Trf4-like"/>
</dbReference>
<feature type="compositionally biased region" description="Polar residues" evidence="1">
    <location>
        <begin position="42"/>
        <end position="54"/>
    </location>
</feature>
<dbReference type="Pfam" id="PF22600">
    <property type="entry name" value="MTPAP-like_central"/>
    <property type="match status" value="1"/>
</dbReference>
<feature type="compositionally biased region" description="Basic and acidic residues" evidence="1">
    <location>
        <begin position="1"/>
        <end position="19"/>
    </location>
</feature>
<dbReference type="Gene3D" id="3.30.460.10">
    <property type="entry name" value="Beta Polymerase, domain 2"/>
    <property type="match status" value="1"/>
</dbReference>
<evidence type="ECO:0000313" key="4">
    <source>
        <dbReference type="Proteomes" id="UP001432322"/>
    </source>
</evidence>
<organism evidence="3 4">
    <name type="scientific">Pristionchus fissidentatus</name>
    <dbReference type="NCBI Taxonomy" id="1538716"/>
    <lineage>
        <taxon>Eukaryota</taxon>
        <taxon>Metazoa</taxon>
        <taxon>Ecdysozoa</taxon>
        <taxon>Nematoda</taxon>
        <taxon>Chromadorea</taxon>
        <taxon>Rhabditida</taxon>
        <taxon>Rhabditina</taxon>
        <taxon>Diplogasteromorpha</taxon>
        <taxon>Diplogasteroidea</taxon>
        <taxon>Neodiplogasteridae</taxon>
        <taxon>Pristionchus</taxon>
    </lineage>
</organism>
<proteinExistence type="predicted"/>
<feature type="region of interest" description="Disordered" evidence="1">
    <location>
        <begin position="582"/>
        <end position="604"/>
    </location>
</feature>
<dbReference type="GO" id="GO:0043634">
    <property type="term" value="P:polyadenylation-dependent ncRNA catabolic process"/>
    <property type="evidence" value="ECO:0007669"/>
    <property type="project" value="TreeGrafter"/>
</dbReference>
<reference evidence="3" key="1">
    <citation type="submission" date="2023-10" db="EMBL/GenBank/DDBJ databases">
        <title>Genome assembly of Pristionchus species.</title>
        <authorList>
            <person name="Yoshida K."/>
            <person name="Sommer R.J."/>
        </authorList>
    </citation>
    <scope>NUCLEOTIDE SEQUENCE</scope>
    <source>
        <strain evidence="3">RS5133</strain>
    </source>
</reference>
<dbReference type="Gene3D" id="1.10.1410.10">
    <property type="match status" value="1"/>
</dbReference>
<feature type="compositionally biased region" description="Basic residues" evidence="1">
    <location>
        <begin position="89"/>
        <end position="106"/>
    </location>
</feature>
<dbReference type="GO" id="GO:1990817">
    <property type="term" value="F:poly(A) RNA polymerase activity"/>
    <property type="evidence" value="ECO:0007669"/>
    <property type="project" value="InterPro"/>
</dbReference>
<evidence type="ECO:0000259" key="2">
    <source>
        <dbReference type="Pfam" id="PF22600"/>
    </source>
</evidence>
<dbReference type="InterPro" id="IPR043519">
    <property type="entry name" value="NT_sf"/>
</dbReference>
<dbReference type="GO" id="GO:0031123">
    <property type="term" value="P:RNA 3'-end processing"/>
    <property type="evidence" value="ECO:0007669"/>
    <property type="project" value="TreeGrafter"/>
</dbReference>
<feature type="region of interest" description="Disordered" evidence="1">
    <location>
        <begin position="1"/>
        <end position="145"/>
    </location>
</feature>
<dbReference type="SUPFAM" id="SSF81301">
    <property type="entry name" value="Nucleotidyltransferase"/>
    <property type="match status" value="1"/>
</dbReference>
<dbReference type="GO" id="GO:0031499">
    <property type="term" value="C:TRAMP complex"/>
    <property type="evidence" value="ECO:0007669"/>
    <property type="project" value="TreeGrafter"/>
</dbReference>
<feature type="domain" description="Poly(A) RNA polymerase mitochondrial-like central palm" evidence="2">
    <location>
        <begin position="173"/>
        <end position="304"/>
    </location>
</feature>
<dbReference type="Proteomes" id="UP001432322">
    <property type="component" value="Unassembled WGS sequence"/>
</dbReference>
<gene>
    <name evidence="3" type="ORF">PFISCL1PPCAC_18079</name>
</gene>
<dbReference type="InterPro" id="IPR054708">
    <property type="entry name" value="MTPAP-like_central"/>
</dbReference>
<feature type="compositionally biased region" description="Polar residues" evidence="1">
    <location>
        <begin position="23"/>
        <end position="34"/>
    </location>
</feature>
<keyword evidence="4" id="KW-1185">Reference proteome</keyword>
<dbReference type="SUPFAM" id="SSF81631">
    <property type="entry name" value="PAP/OAS1 substrate-binding domain"/>
    <property type="match status" value="1"/>
</dbReference>
<comment type="caution">
    <text evidence="3">The sequence shown here is derived from an EMBL/GenBank/DDBJ whole genome shotgun (WGS) entry which is preliminary data.</text>
</comment>
<dbReference type="GO" id="GO:0005730">
    <property type="term" value="C:nucleolus"/>
    <property type="evidence" value="ECO:0007669"/>
    <property type="project" value="TreeGrafter"/>
</dbReference>
<feature type="compositionally biased region" description="Basic and acidic residues" evidence="1">
    <location>
        <begin position="107"/>
        <end position="118"/>
    </location>
</feature>
<dbReference type="PANTHER" id="PTHR23092:SF15">
    <property type="entry name" value="INACTIVE NON-CANONICAL POLY(A) RNA POLYMERASE PROTEIN TRF4-2-RELATED"/>
    <property type="match status" value="1"/>
</dbReference>
<dbReference type="EMBL" id="BTSY01000005">
    <property type="protein sequence ID" value="GMT26782.1"/>
    <property type="molecule type" value="Genomic_DNA"/>
</dbReference>
<evidence type="ECO:0000256" key="1">
    <source>
        <dbReference type="SAM" id="MobiDB-lite"/>
    </source>
</evidence>
<dbReference type="AlphaFoldDB" id="A0AAV5W4N3"/>
<feature type="non-terminal residue" evidence="3">
    <location>
        <position position="604"/>
    </location>
</feature>
<dbReference type="PANTHER" id="PTHR23092">
    <property type="entry name" value="POLY(A) RNA POLYMERASE"/>
    <property type="match status" value="1"/>
</dbReference>
<dbReference type="GO" id="GO:0003729">
    <property type="term" value="F:mRNA binding"/>
    <property type="evidence" value="ECO:0007669"/>
    <property type="project" value="TreeGrafter"/>
</dbReference>